<dbReference type="Proteomes" id="UP000293360">
    <property type="component" value="Unassembled WGS sequence"/>
</dbReference>
<sequence>MLDENLPTFFFRPSSDNRLKSFLYFTHHGSEPTPEYLFQKVDPALPQSWNKYASALGDPVAQDVIFGEVLIEPEFQQPTLSAAEIRVQNGVAQPPVPLIPDSFTIQLYNPDQQVTVRGEKSAWTGKESWEFEMPQQSFRKPSTSKLDRQRSDEVITSLAPKTVFKWKRDGKFSKDMTCYMTGTSVNGKKSKDPDITVAMFKHGREHAITIYEPNLQRVEVEDRKGLEVVFLLGAEVIREIYLSPSRDSFNISGVSPSRRKNSRSLPGTSSSPTPASHVMSGAMGNVPPAKRTSPVTQQPTPPPGPSDQAVIDAETRRLQAMVEQEGREREKRDRAEQRRIKRMLEEEERERQRREAEVAKETERLRREYGVEGQDFGPAPSLPPRPTAGPSSRPDAGRPPAQSPRPHAGQSSFEAPPRPSSAEPRTHGGALSRLLHLASPQPQSQPQKNGRRRGNSSEGPNMLKKKSTLF</sequence>
<evidence type="ECO:0000313" key="2">
    <source>
        <dbReference type="EMBL" id="RYP03857.1"/>
    </source>
</evidence>
<dbReference type="AlphaFoldDB" id="A0A4Q4TEM6"/>
<organism evidence="2 3">
    <name type="scientific">Monosporascus ibericus</name>
    <dbReference type="NCBI Taxonomy" id="155417"/>
    <lineage>
        <taxon>Eukaryota</taxon>
        <taxon>Fungi</taxon>
        <taxon>Dikarya</taxon>
        <taxon>Ascomycota</taxon>
        <taxon>Pezizomycotina</taxon>
        <taxon>Sordariomycetes</taxon>
        <taxon>Xylariomycetidae</taxon>
        <taxon>Xylariales</taxon>
        <taxon>Xylariales incertae sedis</taxon>
        <taxon>Monosporascus</taxon>
    </lineage>
</organism>
<feature type="region of interest" description="Disordered" evidence="1">
    <location>
        <begin position="341"/>
        <end position="470"/>
    </location>
</feature>
<dbReference type="STRING" id="155417.A0A4Q4TEM6"/>
<keyword evidence="3" id="KW-1185">Reference proteome</keyword>
<evidence type="ECO:0000313" key="3">
    <source>
        <dbReference type="Proteomes" id="UP000293360"/>
    </source>
</evidence>
<dbReference type="OrthoDB" id="3357341at2759"/>
<reference evidence="2 3" key="1">
    <citation type="submission" date="2018-06" db="EMBL/GenBank/DDBJ databases">
        <title>Complete Genomes of Monosporascus.</title>
        <authorList>
            <person name="Robinson A.J."/>
            <person name="Natvig D.O."/>
        </authorList>
    </citation>
    <scope>NUCLEOTIDE SEQUENCE [LARGE SCALE GENOMIC DNA]</scope>
    <source>
        <strain evidence="2 3">CBS 110550</strain>
    </source>
</reference>
<dbReference type="EMBL" id="QJNU01000238">
    <property type="protein sequence ID" value="RYP03857.1"/>
    <property type="molecule type" value="Genomic_DNA"/>
</dbReference>
<accession>A0A4Q4TEM6</accession>
<gene>
    <name evidence="2" type="ORF">DL764_004836</name>
</gene>
<feature type="compositionally biased region" description="Basic and acidic residues" evidence="1">
    <location>
        <begin position="341"/>
        <end position="370"/>
    </location>
</feature>
<protein>
    <submittedName>
        <fullName evidence="2">Uncharacterized protein</fullName>
    </submittedName>
</protein>
<evidence type="ECO:0000256" key="1">
    <source>
        <dbReference type="SAM" id="MobiDB-lite"/>
    </source>
</evidence>
<feature type="compositionally biased region" description="Polar residues" evidence="1">
    <location>
        <begin position="263"/>
        <end position="274"/>
    </location>
</feature>
<feature type="region of interest" description="Disordered" evidence="1">
    <location>
        <begin position="248"/>
        <end position="309"/>
    </location>
</feature>
<comment type="caution">
    <text evidence="2">The sequence shown here is derived from an EMBL/GenBank/DDBJ whole genome shotgun (WGS) entry which is preliminary data.</text>
</comment>
<proteinExistence type="predicted"/>
<name>A0A4Q4TEM6_9PEZI</name>